<dbReference type="Pfam" id="PF14582">
    <property type="entry name" value="Metallophos_3"/>
    <property type="match status" value="1"/>
</dbReference>
<dbReference type="PANTHER" id="PTHR37523:SF1">
    <property type="entry name" value="CALCINEURIN-LIKE PHOSPHOESTERASE DOMAIN-CONTAINING PROTEIN"/>
    <property type="match status" value="1"/>
</dbReference>
<dbReference type="Proteomes" id="UP000001974">
    <property type="component" value="Chromosome"/>
</dbReference>
<dbReference type="PANTHER" id="PTHR37523">
    <property type="entry name" value="METALLOPHOSPHOESTERASE"/>
    <property type="match status" value="1"/>
</dbReference>
<dbReference type="EMBL" id="AE006641">
    <property type="protein sequence ID" value="AAK42264.1"/>
    <property type="molecule type" value="Genomic_DNA"/>
</dbReference>
<organism evidence="2 3">
    <name type="scientific">Saccharolobus solfataricus (strain ATCC 35092 / DSM 1617 / JCM 11322 / P2)</name>
    <name type="common">Sulfolobus solfataricus</name>
    <dbReference type="NCBI Taxonomy" id="273057"/>
    <lineage>
        <taxon>Archaea</taxon>
        <taxon>Thermoproteota</taxon>
        <taxon>Thermoprotei</taxon>
        <taxon>Sulfolobales</taxon>
        <taxon>Sulfolobaceae</taxon>
        <taxon>Saccharolobus</taxon>
    </lineage>
</organism>
<dbReference type="PATRIC" id="fig|273057.12.peg.2161"/>
<accession>Q97WP7</accession>
<reference evidence="3" key="1">
    <citation type="journal article" date="2001" name="Proc. Natl. Acad. Sci. U.S.A.">
        <title>The complete genome of the crenarchaeon Sulfolobus solfataricus P2.</title>
        <authorList>
            <person name="She Q."/>
            <person name="Singh R.K."/>
            <person name="Confalonieri F."/>
            <person name="Zivanovic Y."/>
            <person name="Allard G."/>
            <person name="Awayez M.J."/>
            <person name="Chan-Weiher C.C.-Y."/>
            <person name="Clausen I.G."/>
            <person name="Curtis B.A."/>
            <person name="De Moors A."/>
            <person name="Erauso G."/>
            <person name="Fletcher C."/>
            <person name="Gordon P.M.K."/>
            <person name="Heikamp-de Jong I."/>
            <person name="Jeffries A.C."/>
            <person name="Kozera C.J."/>
            <person name="Medina N."/>
            <person name="Peng X."/>
            <person name="Thi-Ngoc H.P."/>
            <person name="Redder P."/>
            <person name="Schenk M.E."/>
            <person name="Theriault C."/>
            <person name="Tolstrup N."/>
            <person name="Charlebois R.L."/>
            <person name="Doolittle W.F."/>
            <person name="Duguet M."/>
            <person name="Gaasterland T."/>
            <person name="Garrett R.A."/>
            <person name="Ragan M.A."/>
            <person name="Sensen C.W."/>
            <person name="Van der Oost J."/>
        </authorList>
    </citation>
    <scope>NUCLEOTIDE SEQUENCE [LARGE SCALE GENOMIC DNA]</scope>
    <source>
        <strain evidence="3">ATCC 35092 / DSM 1617 / JCM 11322 / P2</strain>
    </source>
</reference>
<dbReference type="SUPFAM" id="SSF56300">
    <property type="entry name" value="Metallo-dependent phosphatases"/>
    <property type="match status" value="1"/>
</dbReference>
<dbReference type="PIR" id="A99376">
    <property type="entry name" value="A99376"/>
</dbReference>
<dbReference type="KEGG" id="sso:SSO2085"/>
<dbReference type="InterPro" id="IPR029052">
    <property type="entry name" value="Metallo-depent_PP-like"/>
</dbReference>
<keyword evidence="3" id="KW-1185">Reference proteome</keyword>
<dbReference type="PhylomeDB" id="Q97WP7"/>
<dbReference type="InParanoid" id="Q97WP7"/>
<dbReference type="EnsemblBacteria" id="AAK42264">
    <property type="protein sequence ID" value="AAK42264"/>
    <property type="gene ID" value="SSO2085"/>
</dbReference>
<dbReference type="STRING" id="273057.SSO2085"/>
<sequence>MVKHHCRMVFKFKLGFFTDLHGSEYSFKRSLNIAKSKRVDFLIISGGLIAKEILFVEDIGGRYFLNGKKVNLNNLNEDALRSGKYIVVDKKEVIEDIKSDKSKLEKIVIEKASEQMSRWVKIAEEIFRLEKVFWSPAHGDIPQLDSILKNYGSNLINENVINLEEIQIVSLGFGSPIGNSYREIPDSELYIKGKSLLKDADKERLIMNFHMPPLNTKLDNAKVGLRKSHVGSKAVLDLITEFQPIISLHGHVHESTSMDKVGETIAINPGSLYQLGDPSIVTFEVHKELKSFGSVNVSKYVIKNIEFVSTNPLDVI</sequence>
<dbReference type="HOGENOM" id="CLU_041441_5_0_2"/>
<dbReference type="PaxDb" id="273057-SSO2085"/>
<feature type="domain" description="Metallophosphoesterase TT1561-like" evidence="1">
    <location>
        <begin position="196"/>
        <end position="286"/>
    </location>
</feature>
<dbReference type="Gene3D" id="3.60.21.10">
    <property type="match status" value="1"/>
</dbReference>
<evidence type="ECO:0000313" key="3">
    <source>
        <dbReference type="Proteomes" id="UP000001974"/>
    </source>
</evidence>
<dbReference type="AlphaFoldDB" id="Q97WP7"/>
<dbReference type="eggNOG" id="arCOG01145">
    <property type="taxonomic scope" value="Archaea"/>
</dbReference>
<name>Q97WP7_SACS2</name>
<evidence type="ECO:0000259" key="1">
    <source>
        <dbReference type="Pfam" id="PF14582"/>
    </source>
</evidence>
<evidence type="ECO:0000313" key="2">
    <source>
        <dbReference type="EMBL" id="AAK42264.1"/>
    </source>
</evidence>
<gene>
    <name evidence="2" type="ordered locus">SSO2085</name>
</gene>
<proteinExistence type="predicted"/>
<protein>
    <recommendedName>
        <fullName evidence="1">Metallophosphoesterase TT1561-like domain-containing protein</fullName>
    </recommendedName>
</protein>
<dbReference type="InterPro" id="IPR029461">
    <property type="entry name" value="TT1561-like"/>
</dbReference>